<organism evidence="3 4">
    <name type="scientific">Panicum virgatum</name>
    <name type="common">Blackwell switchgrass</name>
    <dbReference type="NCBI Taxonomy" id="38727"/>
    <lineage>
        <taxon>Eukaryota</taxon>
        <taxon>Viridiplantae</taxon>
        <taxon>Streptophyta</taxon>
        <taxon>Embryophyta</taxon>
        <taxon>Tracheophyta</taxon>
        <taxon>Spermatophyta</taxon>
        <taxon>Magnoliopsida</taxon>
        <taxon>Liliopsida</taxon>
        <taxon>Poales</taxon>
        <taxon>Poaceae</taxon>
        <taxon>PACMAD clade</taxon>
        <taxon>Panicoideae</taxon>
        <taxon>Panicodae</taxon>
        <taxon>Paniceae</taxon>
        <taxon>Panicinae</taxon>
        <taxon>Panicum</taxon>
        <taxon>Panicum sect. Hiantes</taxon>
    </lineage>
</organism>
<feature type="region of interest" description="Disordered" evidence="1">
    <location>
        <begin position="60"/>
        <end position="83"/>
    </location>
</feature>
<accession>A0A8T0UUB2</accession>
<sequence length="249" mass="26882">MLLRAVAGQACSSVRLLHAAAAVSTPPRHGRQPGSPHHPSLRRRRTRAAPAPLCCHRTTAVESNPPCSSAPPPNQHRPASPRRCRTNAVEPNLPLLLHDAAGPASPLLLSELRGRGRKAPLARRVLGLAAGFLGSSLLLAPMLVMAEDRPLSFPAAGMPAMDTVLAAGRRAEQAYGQQEVQERTLRRGSNFWAQLQQQLHHGAGTRRMGARWLRGSIAPPPRLFRRGWGAENKNRKKGGESNDRLTCGS</sequence>
<dbReference type="EMBL" id="CM029041">
    <property type="protein sequence ID" value="KAG2624756.1"/>
    <property type="molecule type" value="Genomic_DNA"/>
</dbReference>
<dbReference type="Proteomes" id="UP000823388">
    <property type="component" value="Chromosome 3K"/>
</dbReference>
<evidence type="ECO:0000256" key="1">
    <source>
        <dbReference type="SAM" id="MobiDB-lite"/>
    </source>
</evidence>
<proteinExistence type="predicted"/>
<evidence type="ECO:0000313" key="3">
    <source>
        <dbReference type="EMBL" id="KAG2624756.1"/>
    </source>
</evidence>
<feature type="region of interest" description="Disordered" evidence="1">
    <location>
        <begin position="22"/>
        <end position="48"/>
    </location>
</feature>
<evidence type="ECO:0000256" key="2">
    <source>
        <dbReference type="SAM" id="Phobius"/>
    </source>
</evidence>
<protein>
    <submittedName>
        <fullName evidence="3">Uncharacterized protein</fullName>
    </submittedName>
</protein>
<name>A0A8T0UUB2_PANVG</name>
<keyword evidence="2" id="KW-0472">Membrane</keyword>
<gene>
    <name evidence="3" type="ORF">PVAP13_3KG172827</name>
</gene>
<feature type="transmembrane region" description="Helical" evidence="2">
    <location>
        <begin position="125"/>
        <end position="146"/>
    </location>
</feature>
<dbReference type="AlphaFoldDB" id="A0A8T0UUB2"/>
<reference evidence="3" key="1">
    <citation type="submission" date="2020-05" db="EMBL/GenBank/DDBJ databases">
        <title>WGS assembly of Panicum virgatum.</title>
        <authorList>
            <person name="Lovell J.T."/>
            <person name="Jenkins J."/>
            <person name="Shu S."/>
            <person name="Juenger T.E."/>
            <person name="Schmutz J."/>
        </authorList>
    </citation>
    <scope>NUCLEOTIDE SEQUENCE</scope>
    <source>
        <strain evidence="3">AP13</strain>
    </source>
</reference>
<keyword evidence="4" id="KW-1185">Reference proteome</keyword>
<comment type="caution">
    <text evidence="3">The sequence shown here is derived from an EMBL/GenBank/DDBJ whole genome shotgun (WGS) entry which is preliminary data.</text>
</comment>
<keyword evidence="2" id="KW-0812">Transmembrane</keyword>
<keyword evidence="2" id="KW-1133">Transmembrane helix</keyword>
<feature type="region of interest" description="Disordered" evidence="1">
    <location>
        <begin position="218"/>
        <end position="249"/>
    </location>
</feature>
<evidence type="ECO:0000313" key="4">
    <source>
        <dbReference type="Proteomes" id="UP000823388"/>
    </source>
</evidence>